<feature type="domain" description="Signal transduction histidine kinase subgroup 2 dimerisation and phosphoacceptor" evidence="1">
    <location>
        <begin position="6"/>
        <end position="49"/>
    </location>
</feature>
<reference evidence="2 3" key="1">
    <citation type="submission" date="2019-08" db="EMBL/GenBank/DDBJ databases">
        <title>Whole genome sequencing of chitin degrading bacteria Chitinophaga pinensis YS16.</title>
        <authorList>
            <person name="Singh R.P."/>
            <person name="Manchanda G."/>
            <person name="Maurya I.K."/>
            <person name="Joshi N.K."/>
            <person name="Srivastava A.K."/>
        </authorList>
    </citation>
    <scope>NUCLEOTIDE SEQUENCE [LARGE SCALE GENOMIC DNA]</scope>
    <source>
        <strain evidence="2 3">YS-16</strain>
    </source>
</reference>
<evidence type="ECO:0000313" key="3">
    <source>
        <dbReference type="Proteomes" id="UP000318815"/>
    </source>
</evidence>
<dbReference type="Pfam" id="PF07568">
    <property type="entry name" value="HisKA_2"/>
    <property type="match status" value="1"/>
</dbReference>
<dbReference type="RefSeq" id="WP_222597038.1">
    <property type="nucleotide sequence ID" value="NZ_VOHS01000020.1"/>
</dbReference>
<proteinExistence type="predicted"/>
<dbReference type="AlphaFoldDB" id="A0A5C6LNF5"/>
<sequence>MQIRSASAVRNTQHRMFAISLVYQKLYQEDALSTIDIPQYISELLDSLKDE</sequence>
<evidence type="ECO:0000313" key="2">
    <source>
        <dbReference type="EMBL" id="TWV99004.1"/>
    </source>
</evidence>
<accession>A0A5C6LNF5</accession>
<keyword evidence="3" id="KW-1185">Reference proteome</keyword>
<protein>
    <recommendedName>
        <fullName evidence="1">Signal transduction histidine kinase subgroup 2 dimerisation and phosphoacceptor domain-containing protein</fullName>
    </recommendedName>
</protein>
<name>A0A5C6LNF5_9BACT</name>
<gene>
    <name evidence="2" type="ORF">FEF09_19180</name>
</gene>
<comment type="caution">
    <text evidence="2">The sequence shown here is derived from an EMBL/GenBank/DDBJ whole genome shotgun (WGS) entry which is preliminary data.</text>
</comment>
<organism evidence="2 3">
    <name type="scientific">Chitinophaga pinensis</name>
    <dbReference type="NCBI Taxonomy" id="79329"/>
    <lineage>
        <taxon>Bacteria</taxon>
        <taxon>Pseudomonadati</taxon>
        <taxon>Bacteroidota</taxon>
        <taxon>Chitinophagia</taxon>
        <taxon>Chitinophagales</taxon>
        <taxon>Chitinophagaceae</taxon>
        <taxon>Chitinophaga</taxon>
    </lineage>
</organism>
<dbReference type="InterPro" id="IPR011495">
    <property type="entry name" value="Sig_transdc_His_kin_sub2_dim/P"/>
</dbReference>
<dbReference type="Proteomes" id="UP000318815">
    <property type="component" value="Unassembled WGS sequence"/>
</dbReference>
<dbReference type="EMBL" id="VOHS01000020">
    <property type="protein sequence ID" value="TWV99004.1"/>
    <property type="molecule type" value="Genomic_DNA"/>
</dbReference>
<evidence type="ECO:0000259" key="1">
    <source>
        <dbReference type="Pfam" id="PF07568"/>
    </source>
</evidence>